<name>A0AAV4SV20_CAEEX</name>
<keyword evidence="3" id="KW-1185">Reference proteome</keyword>
<protein>
    <submittedName>
        <fullName evidence="2">Uncharacterized protein</fullName>
    </submittedName>
</protein>
<organism evidence="2 3">
    <name type="scientific">Caerostris extrusa</name>
    <name type="common">Bark spider</name>
    <name type="synonym">Caerostris bankana</name>
    <dbReference type="NCBI Taxonomy" id="172846"/>
    <lineage>
        <taxon>Eukaryota</taxon>
        <taxon>Metazoa</taxon>
        <taxon>Ecdysozoa</taxon>
        <taxon>Arthropoda</taxon>
        <taxon>Chelicerata</taxon>
        <taxon>Arachnida</taxon>
        <taxon>Araneae</taxon>
        <taxon>Araneomorphae</taxon>
        <taxon>Entelegynae</taxon>
        <taxon>Araneoidea</taxon>
        <taxon>Araneidae</taxon>
        <taxon>Caerostris</taxon>
    </lineage>
</organism>
<reference evidence="2 3" key="1">
    <citation type="submission" date="2021-06" db="EMBL/GenBank/DDBJ databases">
        <title>Caerostris extrusa draft genome.</title>
        <authorList>
            <person name="Kono N."/>
            <person name="Arakawa K."/>
        </authorList>
    </citation>
    <scope>NUCLEOTIDE SEQUENCE [LARGE SCALE GENOMIC DNA]</scope>
</reference>
<dbReference type="Proteomes" id="UP001054945">
    <property type="component" value="Unassembled WGS sequence"/>
</dbReference>
<feature type="region of interest" description="Disordered" evidence="1">
    <location>
        <begin position="78"/>
        <end position="101"/>
    </location>
</feature>
<feature type="compositionally biased region" description="Pro residues" evidence="1">
    <location>
        <begin position="81"/>
        <end position="91"/>
    </location>
</feature>
<comment type="caution">
    <text evidence="2">The sequence shown here is derived from an EMBL/GenBank/DDBJ whole genome shotgun (WGS) entry which is preliminary data.</text>
</comment>
<evidence type="ECO:0000313" key="2">
    <source>
        <dbReference type="EMBL" id="GIY37879.1"/>
    </source>
</evidence>
<evidence type="ECO:0000313" key="3">
    <source>
        <dbReference type="Proteomes" id="UP001054945"/>
    </source>
</evidence>
<accession>A0AAV4SV20</accession>
<gene>
    <name evidence="2" type="ORF">CEXT_669181</name>
</gene>
<feature type="region of interest" description="Disordered" evidence="1">
    <location>
        <begin position="21"/>
        <end position="48"/>
    </location>
</feature>
<evidence type="ECO:0000256" key="1">
    <source>
        <dbReference type="SAM" id="MobiDB-lite"/>
    </source>
</evidence>
<proteinExistence type="predicted"/>
<dbReference type="AlphaFoldDB" id="A0AAV4SV20"/>
<dbReference type="EMBL" id="BPLR01010232">
    <property type="protein sequence ID" value="GIY37879.1"/>
    <property type="molecule type" value="Genomic_DNA"/>
</dbReference>
<sequence length="101" mass="11028">MDREIFGVNKRDNPFIVAACHNASTNTPKQKQKEADEAGDWEISPTKRTGMNSFFLGIDPSLSFFFLYSKEGLGCNHSTSPAPPFFPPGIPPHSGKQGAQS</sequence>